<evidence type="ECO:0000259" key="6">
    <source>
        <dbReference type="Pfam" id="PF00135"/>
    </source>
</evidence>
<feature type="signal peptide" evidence="5">
    <location>
        <begin position="1"/>
        <end position="23"/>
    </location>
</feature>
<keyword evidence="5" id="KW-0732">Signal</keyword>
<comment type="similarity">
    <text evidence="1 5">Belongs to the type-B carboxylesterase/lipase family.</text>
</comment>
<dbReference type="InterPro" id="IPR019819">
    <property type="entry name" value="Carboxylesterase_B_CS"/>
</dbReference>
<dbReference type="Gene3D" id="3.40.50.1820">
    <property type="entry name" value="alpha/beta hydrolase"/>
    <property type="match status" value="1"/>
</dbReference>
<keyword evidence="3 5" id="KW-0378">Hydrolase</keyword>
<proteinExistence type="evidence at transcript level"/>
<dbReference type="PANTHER" id="PTHR43142:SF1">
    <property type="entry name" value="CARBOXYLIC ESTER HYDROLASE"/>
    <property type="match status" value="1"/>
</dbReference>
<dbReference type="PROSITE" id="PS00122">
    <property type="entry name" value="CARBOXYLESTERASE_B_1"/>
    <property type="match status" value="1"/>
</dbReference>
<dbReference type="InterPro" id="IPR002018">
    <property type="entry name" value="CarbesteraseB"/>
</dbReference>
<evidence type="ECO:0000313" key="7">
    <source>
        <dbReference type="EMBL" id="QBQ34537.1"/>
    </source>
</evidence>
<keyword evidence="4" id="KW-0325">Glycoprotein</keyword>
<dbReference type="GO" id="GO:0052689">
    <property type="term" value="F:carboxylic ester hydrolase activity"/>
    <property type="evidence" value="ECO:0007669"/>
    <property type="project" value="UniProtKB-KW"/>
</dbReference>
<name>A0A482LUU6_DIACI</name>
<dbReference type="AlphaFoldDB" id="A0A482LUU6"/>
<dbReference type="CDD" id="cd00312">
    <property type="entry name" value="Esterase_lipase"/>
    <property type="match status" value="1"/>
</dbReference>
<evidence type="ECO:0000256" key="5">
    <source>
        <dbReference type="RuleBase" id="RU361235"/>
    </source>
</evidence>
<reference evidence="7" key="1">
    <citation type="journal article" date="2018" name="Pest Manag. Sci.">
        <title>Identification of detoxification genes in imidacloprid-resistant Asian citrus psyllid (Hemiptera: Lividae) and their expression patterns under stress of eight insecticides.</title>
        <authorList>
            <person name="Tian F."/>
            <person name="Li C."/>
            <person name="Wang Z."/>
            <person name="Liu J."/>
            <person name="Zeng X."/>
        </authorList>
    </citation>
    <scope>NUCLEOTIDE SEQUENCE</scope>
</reference>
<evidence type="ECO:0000256" key="1">
    <source>
        <dbReference type="ARBA" id="ARBA00005964"/>
    </source>
</evidence>
<feature type="chain" id="PRO_5019619003" description="Carboxylic ester hydrolase" evidence="5">
    <location>
        <begin position="24"/>
        <end position="564"/>
    </location>
</feature>
<evidence type="ECO:0000256" key="2">
    <source>
        <dbReference type="ARBA" id="ARBA00022487"/>
    </source>
</evidence>
<dbReference type="PROSITE" id="PS00941">
    <property type="entry name" value="CARBOXYLESTERASE_B_2"/>
    <property type="match status" value="1"/>
</dbReference>
<evidence type="ECO:0000256" key="3">
    <source>
        <dbReference type="ARBA" id="ARBA00022801"/>
    </source>
</evidence>
<dbReference type="PANTHER" id="PTHR43142">
    <property type="entry name" value="CARBOXYLIC ESTER HYDROLASE"/>
    <property type="match status" value="1"/>
</dbReference>
<keyword evidence="2" id="KW-0719">Serine esterase</keyword>
<dbReference type="EC" id="3.1.1.-" evidence="5"/>
<evidence type="ECO:0000256" key="4">
    <source>
        <dbReference type="ARBA" id="ARBA00023180"/>
    </source>
</evidence>
<dbReference type="SUPFAM" id="SSF53474">
    <property type="entry name" value="alpha/beta-Hydrolases"/>
    <property type="match status" value="1"/>
</dbReference>
<accession>A0A482LUU6</accession>
<dbReference type="InterPro" id="IPR029058">
    <property type="entry name" value="AB_hydrolase_fold"/>
</dbReference>
<dbReference type="EMBL" id="MH329276">
    <property type="protein sequence ID" value="QBQ34537.1"/>
    <property type="molecule type" value="mRNA"/>
</dbReference>
<organism evidence="7">
    <name type="scientific">Diaphorina citri</name>
    <name type="common">Asian citrus psyllid</name>
    <dbReference type="NCBI Taxonomy" id="121845"/>
    <lineage>
        <taxon>Eukaryota</taxon>
        <taxon>Metazoa</taxon>
        <taxon>Ecdysozoa</taxon>
        <taxon>Arthropoda</taxon>
        <taxon>Hexapoda</taxon>
        <taxon>Insecta</taxon>
        <taxon>Pterygota</taxon>
        <taxon>Neoptera</taxon>
        <taxon>Paraneoptera</taxon>
        <taxon>Hemiptera</taxon>
        <taxon>Sternorrhyncha</taxon>
        <taxon>Psylloidea</taxon>
        <taxon>Psyllidae</taxon>
        <taxon>Diaphorininae</taxon>
        <taxon>Diaphorina</taxon>
    </lineage>
</organism>
<sequence length="564" mass="62962">MNCRTSLILTLVGFITCLSVTQGAVVKVKQGLVSGTTLTLRNGKVVNKFIHIPYAQPPVGKRRFKDPEPIKSWAGVWNATNEEGDILKCTQFMHVPGGPNSVGGQEDCLYLSIYTPKLPQSGDQSKLLDVIVYIHGGAFMFGQGFRYKPFPLIEQQDVVYVEFNYRLGPLGFLSTGDDVVPGNMGLKDQTQALRWIQENIAQFGGNPKSVTITGMSAGGASVHYQMLSPQAKGLFHRAISMSGTSLCPWTLAENLPEKTKIIANQLGCPVECNEKMVECLRSRPAALIADAVRLTQPFYYNPFSPWGPTVDSFAKNPILPDFPAELIKQGKIADVPWLNSVTTDEGLYPAAEFLASEEALKTIDADWTSLAPHILDFNFTVPDNLKAKIAEKIRQKYLGDKPINLENKKAFVQIISDRMFIADAERTSRLQSKVCKSPVYFYYFNFRGRYSLSNHYANRLDDYGVSHADDTQYILTVLGDAIMRDTTEDEQKTMDLLNTLWASFAKTGKPHISSWKPVTPNSFNYLQIDSGENYRLVENAAEIGSRSFWDSLPFDEKNLWKPDA</sequence>
<gene>
    <name evidence="7" type="primary">EST-6</name>
</gene>
<dbReference type="Pfam" id="PF00135">
    <property type="entry name" value="COesterase"/>
    <property type="match status" value="1"/>
</dbReference>
<feature type="domain" description="Carboxylesterase type B" evidence="6">
    <location>
        <begin position="24"/>
        <end position="533"/>
    </location>
</feature>
<dbReference type="InterPro" id="IPR019826">
    <property type="entry name" value="Carboxylesterase_B_AS"/>
</dbReference>
<protein>
    <recommendedName>
        <fullName evidence="5">Carboxylic ester hydrolase</fullName>
        <ecNumber evidence="5">3.1.1.-</ecNumber>
    </recommendedName>
</protein>